<sequence>MLTTWRALRRRILTPDVSATRLDVRGFHRKDEPSTELLEKVGRIFLAGFGHAAEARTPAAAEIPLQRIEPRFRGFAYEGAAMGFAVRDGLPFGRRDHTTRFLAGEHASHQLYIAYCGIGWAMARLPRFRWPNAEAFDPLVRWLVLDGYGFHQAYFHTRRYVHDQYRDPRFPWPSAALSDYANRVIDQGIGRALWFVCGTDAARVADTIDSFPESRRADLYAGTGLAATYAGGADTAELRGLRERAGRWRGQLAQGSAFAAEARVRAGLVVPHVEQATAALCGTTPEVAATVTQEAIPTEPVTGELPAYEAWRQRIAAELLVLGGVDT</sequence>
<dbReference type="AlphaFoldDB" id="K4P0X5"/>
<evidence type="ECO:0008006" key="2">
    <source>
        <dbReference type="Google" id="ProtNLM"/>
    </source>
</evidence>
<dbReference type="KEGG" id="ag:AFV52142"/>
<dbReference type="Pfam" id="PF08012">
    <property type="entry name" value="DUF1702"/>
    <property type="match status" value="1"/>
</dbReference>
<proteinExistence type="predicted"/>
<name>K4P0X5_9PSEU</name>
<reference evidence="1" key="1">
    <citation type="journal article" date="2013" name="Proc. Natl. Acad. Sci. U.S.A.">
        <title>A new member of the 4-methylideneimidazole-5-one-containing aminomutase family from the enediyne kedarcidin biosynthetic pathway.</title>
        <authorList>
            <person name="Huang S.X."/>
            <person name="Lohman J.R."/>
            <person name="Huang T."/>
            <person name="Shen B."/>
        </authorList>
    </citation>
    <scope>NUCLEOTIDE SEQUENCE</scope>
    <source>
        <strain evidence="1">ATCC 53650</strain>
    </source>
</reference>
<protein>
    <recommendedName>
        <fullName evidence="2">Enediyne biosynthesis protein</fullName>
    </recommendedName>
</protein>
<accession>K4P0X5</accession>
<organism evidence="1">
    <name type="scientific">Streptoalloteichus sp. ATCC 53650</name>
    <dbReference type="NCBI Taxonomy" id="756733"/>
    <lineage>
        <taxon>Bacteria</taxon>
        <taxon>Bacillati</taxon>
        <taxon>Actinomycetota</taxon>
        <taxon>Actinomycetes</taxon>
        <taxon>Pseudonocardiales</taxon>
        <taxon>Pseudonocardiaceae</taxon>
        <taxon>Streptoalloteichus</taxon>
    </lineage>
</organism>
<dbReference type="InterPro" id="IPR012964">
    <property type="entry name" value="DUF1702"/>
</dbReference>
<dbReference type="EMBL" id="JX679499">
    <property type="protein sequence ID" value="AFV52142.1"/>
    <property type="molecule type" value="Genomic_DNA"/>
</dbReference>
<evidence type="ECO:0000313" key="1">
    <source>
        <dbReference type="EMBL" id="AFV52142.1"/>
    </source>
</evidence>